<dbReference type="RefSeq" id="WP_075757600.1">
    <property type="nucleotide sequence ID" value="NZ_CP146991.1"/>
</dbReference>
<dbReference type="SUPFAM" id="SSF103515">
    <property type="entry name" value="Autotransporter"/>
    <property type="match status" value="1"/>
</dbReference>
<dbReference type="SMART" id="SM00869">
    <property type="entry name" value="Autotransporter"/>
    <property type="match status" value="1"/>
</dbReference>
<dbReference type="InterPro" id="IPR004899">
    <property type="entry name" value="Pertactin_central"/>
</dbReference>
<keyword evidence="1" id="KW-0732">Signal</keyword>
<dbReference type="InterPro" id="IPR011050">
    <property type="entry name" value="Pectin_lyase_fold/virulence"/>
</dbReference>
<dbReference type="Pfam" id="PF03797">
    <property type="entry name" value="Autotransporter"/>
    <property type="match status" value="1"/>
</dbReference>
<dbReference type="PRINTS" id="PR01484">
    <property type="entry name" value="PRTACTNFAMLY"/>
</dbReference>
<dbReference type="Proteomes" id="UP000245702">
    <property type="component" value="Unassembled WGS sequence"/>
</dbReference>
<evidence type="ECO:0000259" key="2">
    <source>
        <dbReference type="PROSITE" id="PS51208"/>
    </source>
</evidence>
<reference evidence="3 4" key="1">
    <citation type="submission" date="2016-01" db="EMBL/GenBank/DDBJ databases">
        <authorList>
            <person name="Brown R."/>
        </authorList>
    </citation>
    <scope>NUCLEOTIDE SEQUENCE [LARGE SCALE GENOMIC DNA]</scope>
    <source>
        <strain evidence="3">Sporomusa sphaeroides DSM 2875</strain>
    </source>
</reference>
<evidence type="ECO:0000313" key="4">
    <source>
        <dbReference type="Proteomes" id="UP000245702"/>
    </source>
</evidence>
<dbReference type="InterPro" id="IPR003991">
    <property type="entry name" value="Pertactin_virulence_factor"/>
</dbReference>
<feature type="domain" description="Autotransporter" evidence="2">
    <location>
        <begin position="509"/>
        <end position="782"/>
    </location>
</feature>
<organism evidence="3 4">
    <name type="scientific">Sporomusa sphaeroides DSM 2875</name>
    <dbReference type="NCBI Taxonomy" id="1337886"/>
    <lineage>
        <taxon>Bacteria</taxon>
        <taxon>Bacillati</taxon>
        <taxon>Bacillota</taxon>
        <taxon>Negativicutes</taxon>
        <taxon>Selenomonadales</taxon>
        <taxon>Sporomusaceae</taxon>
        <taxon>Sporomusa</taxon>
    </lineage>
</organism>
<dbReference type="InterPro" id="IPR036709">
    <property type="entry name" value="Autotransporte_beta_dom_sf"/>
</dbReference>
<comment type="caution">
    <text evidence="3">The sequence shown here is derived from an EMBL/GenBank/DDBJ whole genome shotgun (WGS) entry which is preliminary data.</text>
</comment>
<gene>
    <name evidence="3" type="primary">brkA</name>
    <name evidence="3" type="ORF">SSPH_03620</name>
</gene>
<proteinExistence type="predicted"/>
<dbReference type="InterPro" id="IPR005546">
    <property type="entry name" value="Autotransporte_beta"/>
</dbReference>
<keyword evidence="4" id="KW-1185">Reference proteome</keyword>
<dbReference type="SUPFAM" id="SSF51126">
    <property type="entry name" value="Pectin lyase-like"/>
    <property type="match status" value="1"/>
</dbReference>
<dbReference type="Gene3D" id="2.40.128.130">
    <property type="entry name" value="Autotransporter beta-domain"/>
    <property type="match status" value="1"/>
</dbReference>
<dbReference type="InterPro" id="IPR012332">
    <property type="entry name" value="Autotransporter_pectin_lyase_C"/>
</dbReference>
<dbReference type="NCBIfam" id="TIGR01414">
    <property type="entry name" value="autotrans_barl"/>
    <property type="match status" value="1"/>
</dbReference>
<dbReference type="Gene3D" id="2.160.20.20">
    <property type="match status" value="1"/>
</dbReference>
<dbReference type="EMBL" id="FCOW01000025">
    <property type="protein sequence ID" value="CVK20948.1"/>
    <property type="molecule type" value="Genomic_DNA"/>
</dbReference>
<dbReference type="PROSITE" id="PS51208">
    <property type="entry name" value="AUTOTRANSPORTER"/>
    <property type="match status" value="1"/>
</dbReference>
<dbReference type="InterPro" id="IPR006315">
    <property type="entry name" value="OM_autotransptr_brl_dom"/>
</dbReference>
<sequence length="783" mass="83217">MKTVQRSRLTHKARLLAGAIVLSLCSGWIYSPAYAEIVVIPEDWHTQGGTINNSDVIILQGISENFTFNNSSCQSITYTGFASGTRLNDRSSQGVEGVANNTVLNDFSLQHIREDGTTNDTTLNHNSSQAVIGTANDTTLNHNSSQVVTGTANDTTLNHKSSQNIEYGTANRTTLWDLSSQTVIGTANDTTLHDYAWQVVKASGVANGSVLNNDSWQGIFFGGVANDTTLNHNSSQSIEYGTANRTTLWDLSSQVVTGTANDTTLHDHAWQFVEAGGSSYRSQVNNQAAMVVTGGAAAYDTTVNSGMVYLYKDAVLTNSTATDAIKINSGGTLAVVEDGAAVAGNVAMQDGAIAFLRQGASYSHASGMTVDAGNSYKTLTIEGDLSGGGQLAMSTNVTNGSGDRLIVNGAVTGSYQVGFTNDATAAANGKESVLGVIQPGGGTGVFSGEVEYGGYVYELEQNLLGHWDLIGTGRASSSSSASYSTFSASYLLNYAETTTLYQRLGDLRRGEVSASPWIRVYGGRYSVDPGQMVSGYGMSYRGIQIGGDCKKELSNDRGTIYTGGMLGYTTSGQSYQSGDGSASSTTLGLYQTHVDPQGRYASVVAKYGWMNNDYKVLDTASTWVEGSLSTQGPSLSLEAGQRLYADKVNKQGWYMEPQAQLSFGRQSGGRFTASNGLSVNVNDYSSVLGRLGMVIGRETLQASRPVNTYAKLSYVKEFSGDIGFSLNGSPAKEKLGSTWWSYGAGIATQLDNDNNLYLDITRATGGNFTQCWQLNFGIRGQFN</sequence>
<name>A0ABP2CFG5_9FIRM</name>
<dbReference type="InterPro" id="IPR051551">
    <property type="entry name" value="Autotransporter_adhesion"/>
</dbReference>
<dbReference type="PANTHER" id="PTHR35037">
    <property type="entry name" value="C-TERMINAL REGION OF AIDA-LIKE PROTEIN"/>
    <property type="match status" value="1"/>
</dbReference>
<dbReference type="Pfam" id="PF03212">
    <property type="entry name" value="Pertactin"/>
    <property type="match status" value="1"/>
</dbReference>
<evidence type="ECO:0000256" key="1">
    <source>
        <dbReference type="ARBA" id="ARBA00022729"/>
    </source>
</evidence>
<protein>
    <submittedName>
        <fullName evidence="3">BrkA autotransporter</fullName>
    </submittedName>
</protein>
<accession>A0ABP2CFG5</accession>
<evidence type="ECO:0000313" key="3">
    <source>
        <dbReference type="EMBL" id="CVK20948.1"/>
    </source>
</evidence>
<dbReference type="PANTHER" id="PTHR35037:SF7">
    <property type="entry name" value="AUTOTRANSPORTER"/>
    <property type="match status" value="1"/>
</dbReference>